<keyword evidence="2" id="KW-1185">Reference proteome</keyword>
<sequence length="47" mass="5422">MEFPAAPILVFQKREMDFALADFQKANDLGRQDYFNASVTLGWLRLS</sequence>
<dbReference type="EMBL" id="OUUY01000076">
    <property type="protein sequence ID" value="SPQ00696.1"/>
    <property type="molecule type" value="Genomic_DNA"/>
</dbReference>
<gene>
    <name evidence="1" type="ORF">NBG4_300003</name>
</gene>
<evidence type="ECO:0000313" key="1">
    <source>
        <dbReference type="EMBL" id="SPQ00696.1"/>
    </source>
</evidence>
<dbReference type="Proteomes" id="UP000245125">
    <property type="component" value="Unassembled WGS sequence"/>
</dbReference>
<organism evidence="1 2">
    <name type="scientific">Candidatus Sulfobium mesophilum</name>
    <dbReference type="NCBI Taxonomy" id="2016548"/>
    <lineage>
        <taxon>Bacteria</taxon>
        <taxon>Pseudomonadati</taxon>
        <taxon>Nitrospirota</taxon>
        <taxon>Nitrospiria</taxon>
        <taxon>Nitrospirales</taxon>
        <taxon>Nitrospiraceae</taxon>
        <taxon>Candidatus Sulfobium</taxon>
    </lineage>
</organism>
<dbReference type="AlphaFoldDB" id="A0A2U3QH04"/>
<protein>
    <submittedName>
        <fullName evidence="1">Uncharacterized protein</fullName>
    </submittedName>
</protein>
<proteinExistence type="predicted"/>
<reference evidence="2" key="1">
    <citation type="submission" date="2018-03" db="EMBL/GenBank/DDBJ databases">
        <authorList>
            <person name="Zecchin S."/>
        </authorList>
    </citation>
    <scope>NUCLEOTIDE SEQUENCE [LARGE SCALE GENOMIC DNA]</scope>
</reference>
<accession>A0A2U3QH04</accession>
<evidence type="ECO:0000313" key="2">
    <source>
        <dbReference type="Proteomes" id="UP000245125"/>
    </source>
</evidence>
<name>A0A2U3QH04_9BACT</name>